<dbReference type="Proteomes" id="UP000070400">
    <property type="component" value="Unassembled WGS sequence"/>
</dbReference>
<dbReference type="PANTHER" id="PTHR35528:SF3">
    <property type="entry name" value="BLL1675 PROTEIN"/>
    <property type="match status" value="1"/>
</dbReference>
<keyword evidence="2" id="KW-0815">Transposition</keyword>
<feature type="domain" description="Integrase catalytic" evidence="5">
    <location>
        <begin position="36"/>
        <end position="196"/>
    </location>
</feature>
<keyword evidence="7" id="KW-1185">Reference proteome</keyword>
<evidence type="ECO:0000256" key="3">
    <source>
        <dbReference type="ARBA" id="ARBA00023125"/>
    </source>
</evidence>
<dbReference type="SUPFAM" id="SSF53098">
    <property type="entry name" value="Ribonuclease H-like"/>
    <property type="match status" value="1"/>
</dbReference>
<dbReference type="EMBL" id="LHXX01000022">
    <property type="protein sequence ID" value="KXB02193.1"/>
    <property type="molecule type" value="Genomic_DNA"/>
</dbReference>
<dbReference type="AlphaFoldDB" id="A0A133V6Z2"/>
<reference evidence="6 7" key="1">
    <citation type="journal article" date="2016" name="Sci. Rep.">
        <title>Metabolic traits of an uncultured archaeal lineage -MSBL1- from brine pools of the Red Sea.</title>
        <authorList>
            <person name="Mwirichia R."/>
            <person name="Alam I."/>
            <person name="Rashid M."/>
            <person name="Vinu M."/>
            <person name="Ba-Alawi W."/>
            <person name="Anthony Kamau A."/>
            <person name="Kamanda Ngugi D."/>
            <person name="Goker M."/>
            <person name="Klenk H.P."/>
            <person name="Bajic V."/>
            <person name="Stingl U."/>
        </authorList>
    </citation>
    <scope>NUCLEOTIDE SEQUENCE [LARGE SCALE GENOMIC DNA]</scope>
    <source>
        <strain evidence="6">SCGC-AAA261D19</strain>
    </source>
</reference>
<dbReference type="GO" id="GO:0003677">
    <property type="term" value="F:DNA binding"/>
    <property type="evidence" value="ECO:0007669"/>
    <property type="project" value="UniProtKB-KW"/>
</dbReference>
<comment type="caution">
    <text evidence="6">The sequence shown here is derived from an EMBL/GenBank/DDBJ whole genome shotgun (WGS) entry which is preliminary data.</text>
</comment>
<dbReference type="Gene3D" id="3.30.420.10">
    <property type="entry name" value="Ribonuclease H-like superfamily/Ribonuclease H"/>
    <property type="match status" value="1"/>
</dbReference>
<dbReference type="InterPro" id="IPR052183">
    <property type="entry name" value="IS_Transposase"/>
</dbReference>
<proteinExistence type="predicted"/>
<evidence type="ECO:0000256" key="2">
    <source>
        <dbReference type="ARBA" id="ARBA00022578"/>
    </source>
</evidence>
<organism evidence="6 7">
    <name type="scientific">candidate division MSBL1 archaeon SCGC-AAA261D19</name>
    <dbReference type="NCBI Taxonomy" id="1698273"/>
    <lineage>
        <taxon>Archaea</taxon>
        <taxon>Methanobacteriati</taxon>
        <taxon>Methanobacteriota</taxon>
        <taxon>candidate division MSBL1</taxon>
    </lineage>
</organism>
<dbReference type="Pfam" id="PF13610">
    <property type="entry name" value="DDE_Tnp_IS240"/>
    <property type="match status" value="1"/>
</dbReference>
<gene>
    <name evidence="6" type="ORF">AKJ43_02290</name>
</gene>
<evidence type="ECO:0000256" key="1">
    <source>
        <dbReference type="ARBA" id="ARBA00002286"/>
    </source>
</evidence>
<keyword evidence="4" id="KW-0233">DNA recombination</keyword>
<dbReference type="GO" id="GO:0032196">
    <property type="term" value="P:transposition"/>
    <property type="evidence" value="ECO:0007669"/>
    <property type="project" value="UniProtKB-KW"/>
</dbReference>
<dbReference type="PROSITE" id="PS50994">
    <property type="entry name" value="INTEGRASE"/>
    <property type="match status" value="1"/>
</dbReference>
<dbReference type="InterPro" id="IPR012337">
    <property type="entry name" value="RNaseH-like_sf"/>
</dbReference>
<protein>
    <recommendedName>
        <fullName evidence="5">Integrase catalytic domain-containing protein</fullName>
    </recommendedName>
</protein>
<dbReference type="InterPro" id="IPR001584">
    <property type="entry name" value="Integrase_cat-core"/>
</dbReference>
<evidence type="ECO:0000313" key="7">
    <source>
        <dbReference type="Proteomes" id="UP000070400"/>
    </source>
</evidence>
<evidence type="ECO:0000256" key="4">
    <source>
        <dbReference type="ARBA" id="ARBA00023172"/>
    </source>
</evidence>
<keyword evidence="3" id="KW-0238">DNA-binding</keyword>
<dbReference type="PANTHER" id="PTHR35528">
    <property type="entry name" value="BLL1675 PROTEIN"/>
    <property type="match status" value="1"/>
</dbReference>
<evidence type="ECO:0000259" key="5">
    <source>
        <dbReference type="PROSITE" id="PS50994"/>
    </source>
</evidence>
<dbReference type="NCBIfam" id="NF033587">
    <property type="entry name" value="transpos_IS6"/>
    <property type="match status" value="1"/>
</dbReference>
<dbReference type="GO" id="GO:0006310">
    <property type="term" value="P:DNA recombination"/>
    <property type="evidence" value="ECO:0007669"/>
    <property type="project" value="UniProtKB-KW"/>
</dbReference>
<dbReference type="InterPro" id="IPR032874">
    <property type="entry name" value="DDE_dom"/>
</dbReference>
<dbReference type="InterPro" id="IPR047930">
    <property type="entry name" value="Transpos_IS6"/>
</dbReference>
<evidence type="ECO:0000313" key="6">
    <source>
        <dbReference type="EMBL" id="KXB02193.1"/>
    </source>
</evidence>
<sequence>MAEHLETSHGVKISHTTVHNWLKKYVKLVGQHVKTLAGKTSERWHADETLVRVQGRHMVLWGLLDSETRFLIATHISQRRGEKDARTFLRKGVEVSKRKPAEVVTDGLTSYPSAIEQECSEDDPLIHLQGPLSEALNNKMERFFRTVKARTKVAGGFGSEEGAKRFAEGFAIYYNFMKNHRSLGGNTPAQAMGLGPKRSWLDLITAAINSKKSPTKENEKQSK</sequence>
<dbReference type="GO" id="GO:0015074">
    <property type="term" value="P:DNA integration"/>
    <property type="evidence" value="ECO:0007669"/>
    <property type="project" value="InterPro"/>
</dbReference>
<comment type="function">
    <text evidence="1">Involved in the transposition of the insertion sequence.</text>
</comment>
<dbReference type="InterPro" id="IPR036397">
    <property type="entry name" value="RNaseH_sf"/>
</dbReference>
<name>A0A133V6Z2_9EURY</name>
<accession>A0A133V6Z2</accession>